<accession>A0A7S5QXC5</accession>
<proteinExistence type="predicted"/>
<dbReference type="EMBL" id="MN988483">
    <property type="protein sequence ID" value="QIG67802.1"/>
    <property type="molecule type" value="Genomic_DNA"/>
</dbReference>
<sequence>MKEPSELDLALLRDLKTKLYLGDNGSIRAISLTHEQFNTRRGALDRILHHYERMSNEISRLVLEKHRAD</sequence>
<name>A0A7S5QXC5_9CAUD</name>
<reference evidence="1" key="1">
    <citation type="submission" date="2020-01" db="EMBL/GenBank/DDBJ databases">
        <title>Patterns of diversity and host range of bacteriophage communities associated with bean-nodulatin bacteria.</title>
        <authorList>
            <person name="Vann Cauwenberghe J."/>
            <person name="Santamaria R.I."/>
            <person name="Bustos P."/>
            <person name="Juarez S."/>
            <person name="Gonzalez V."/>
        </authorList>
    </citation>
    <scope>NUCLEOTIDE SEQUENCE</scope>
</reference>
<keyword evidence="2" id="KW-1185">Reference proteome</keyword>
<dbReference type="Proteomes" id="UP000656987">
    <property type="component" value="Segment"/>
</dbReference>
<evidence type="ECO:0000313" key="2">
    <source>
        <dbReference type="Proteomes" id="UP000656987"/>
    </source>
</evidence>
<protein>
    <submittedName>
        <fullName evidence="1">Uncharacterized protein</fullName>
    </submittedName>
</protein>
<evidence type="ECO:0000313" key="1">
    <source>
        <dbReference type="EMBL" id="QIG67802.1"/>
    </source>
</evidence>
<gene>
    <name evidence="1" type="ORF">EVB52_103</name>
</gene>
<organism evidence="1 2">
    <name type="scientific">Rhizobium phage RHph_Y38</name>
    <dbReference type="NCBI Taxonomy" id="2509781"/>
    <lineage>
        <taxon>Viruses</taxon>
        <taxon>Duplodnaviria</taxon>
        <taxon>Heunggongvirae</taxon>
        <taxon>Uroviricota</taxon>
        <taxon>Caudoviricetes</taxon>
        <taxon>Schitoviridae</taxon>
        <taxon>Demetervirinae</taxon>
        <taxon>Acanvirus</taxon>
        <taxon>Acanvirus Y38</taxon>
    </lineage>
</organism>